<protein>
    <submittedName>
        <fullName evidence="1">Uncharacterized protein</fullName>
    </submittedName>
</protein>
<sequence>MQYRTICSGRMTYS</sequence>
<name>A0A0E9S0S1_ANGAN</name>
<organism evidence="1">
    <name type="scientific">Anguilla anguilla</name>
    <name type="common">European freshwater eel</name>
    <name type="synonym">Muraena anguilla</name>
    <dbReference type="NCBI Taxonomy" id="7936"/>
    <lineage>
        <taxon>Eukaryota</taxon>
        <taxon>Metazoa</taxon>
        <taxon>Chordata</taxon>
        <taxon>Craniata</taxon>
        <taxon>Vertebrata</taxon>
        <taxon>Euteleostomi</taxon>
        <taxon>Actinopterygii</taxon>
        <taxon>Neopterygii</taxon>
        <taxon>Teleostei</taxon>
        <taxon>Anguilliformes</taxon>
        <taxon>Anguillidae</taxon>
        <taxon>Anguilla</taxon>
    </lineage>
</organism>
<dbReference type="EMBL" id="GBXM01073681">
    <property type="protein sequence ID" value="JAH34896.1"/>
    <property type="molecule type" value="Transcribed_RNA"/>
</dbReference>
<proteinExistence type="predicted"/>
<accession>A0A0E9S0S1</accession>
<reference evidence="1" key="2">
    <citation type="journal article" date="2015" name="Fish Shellfish Immunol.">
        <title>Early steps in the European eel (Anguilla anguilla)-Vibrio vulnificus interaction in the gills: Role of the RtxA13 toxin.</title>
        <authorList>
            <person name="Callol A."/>
            <person name="Pajuelo D."/>
            <person name="Ebbesson L."/>
            <person name="Teles M."/>
            <person name="MacKenzie S."/>
            <person name="Amaro C."/>
        </authorList>
    </citation>
    <scope>NUCLEOTIDE SEQUENCE</scope>
</reference>
<reference evidence="1" key="1">
    <citation type="submission" date="2014-11" db="EMBL/GenBank/DDBJ databases">
        <authorList>
            <person name="Amaro Gonzalez C."/>
        </authorList>
    </citation>
    <scope>NUCLEOTIDE SEQUENCE</scope>
</reference>
<evidence type="ECO:0000313" key="1">
    <source>
        <dbReference type="EMBL" id="JAH34896.1"/>
    </source>
</evidence>